<feature type="region of interest" description="Disordered" evidence="1">
    <location>
        <begin position="127"/>
        <end position="181"/>
    </location>
</feature>
<proteinExistence type="predicted"/>
<sequence length="181" mass="19764">MTDQQGAEPSQVPQNQLQSPPNSSSLSADQASEAGQEFVLQPGLHAGRVRDFIGTEHEPDLCETGCTLQHRLYFVSTTADCKQKAGNRNLDLKVDLHARCRALSPRELPCMHPDALQDAWMLLQPPGKAAQDAAQDKRNEHAGSQAGSLPQQRRHKARGNGERGRSSRGCPVKRKQADPAD</sequence>
<dbReference type="AlphaFoldDB" id="A0AAW1NY56"/>
<feature type="compositionally biased region" description="Low complexity" evidence="1">
    <location>
        <begin position="9"/>
        <end position="27"/>
    </location>
</feature>
<name>A0AAW1NY56_9CHLO</name>
<evidence type="ECO:0000313" key="2">
    <source>
        <dbReference type="EMBL" id="KAK9798981.1"/>
    </source>
</evidence>
<dbReference type="EMBL" id="JALJOQ010000093">
    <property type="protein sequence ID" value="KAK9798981.1"/>
    <property type="molecule type" value="Genomic_DNA"/>
</dbReference>
<reference evidence="2 3" key="1">
    <citation type="journal article" date="2024" name="Nat. Commun.">
        <title>Phylogenomics reveals the evolutionary origins of lichenization in chlorophyte algae.</title>
        <authorList>
            <person name="Puginier C."/>
            <person name="Libourel C."/>
            <person name="Otte J."/>
            <person name="Skaloud P."/>
            <person name="Haon M."/>
            <person name="Grisel S."/>
            <person name="Petersen M."/>
            <person name="Berrin J.G."/>
            <person name="Delaux P.M."/>
            <person name="Dal Grande F."/>
            <person name="Keller J."/>
        </authorList>
    </citation>
    <scope>NUCLEOTIDE SEQUENCE [LARGE SCALE GENOMIC DNA]</scope>
    <source>
        <strain evidence="2 3">SAG 2036</strain>
    </source>
</reference>
<evidence type="ECO:0000313" key="3">
    <source>
        <dbReference type="Proteomes" id="UP001465755"/>
    </source>
</evidence>
<comment type="caution">
    <text evidence="2">The sequence shown here is derived from an EMBL/GenBank/DDBJ whole genome shotgun (WGS) entry which is preliminary data.</text>
</comment>
<protein>
    <submittedName>
        <fullName evidence="2">Uncharacterized protein</fullName>
    </submittedName>
</protein>
<dbReference type="Proteomes" id="UP001465755">
    <property type="component" value="Unassembled WGS sequence"/>
</dbReference>
<organism evidence="2 3">
    <name type="scientific">Symbiochloris irregularis</name>
    <dbReference type="NCBI Taxonomy" id="706552"/>
    <lineage>
        <taxon>Eukaryota</taxon>
        <taxon>Viridiplantae</taxon>
        <taxon>Chlorophyta</taxon>
        <taxon>core chlorophytes</taxon>
        <taxon>Trebouxiophyceae</taxon>
        <taxon>Trebouxiales</taxon>
        <taxon>Trebouxiaceae</taxon>
        <taxon>Symbiochloris</taxon>
    </lineage>
</organism>
<evidence type="ECO:0000256" key="1">
    <source>
        <dbReference type="SAM" id="MobiDB-lite"/>
    </source>
</evidence>
<accession>A0AAW1NY56</accession>
<gene>
    <name evidence="2" type="ORF">WJX73_007612</name>
</gene>
<feature type="region of interest" description="Disordered" evidence="1">
    <location>
        <begin position="1"/>
        <end position="35"/>
    </location>
</feature>
<keyword evidence="3" id="KW-1185">Reference proteome</keyword>